<evidence type="ECO:0000313" key="2">
    <source>
        <dbReference type="EMBL" id="DAC80283.1"/>
    </source>
</evidence>
<dbReference type="InterPro" id="IPR036444">
    <property type="entry name" value="PLipase_A2_dom_sf"/>
</dbReference>
<dbReference type="Gene3D" id="1.20.90.10">
    <property type="entry name" value="Phospholipase A2 domain"/>
    <property type="match status" value="1"/>
</dbReference>
<dbReference type="GO" id="GO:0004623">
    <property type="term" value="F:phospholipase A2 activity"/>
    <property type="evidence" value="ECO:0007669"/>
    <property type="project" value="InterPro"/>
</dbReference>
<dbReference type="Proteomes" id="UP001227660">
    <property type="component" value="Segment"/>
</dbReference>
<dbReference type="InterPro" id="IPR013607">
    <property type="entry name" value="Phospholipase_A2-like"/>
</dbReference>
<dbReference type="Pfam" id="PF08398">
    <property type="entry name" value="Phospholip_A2_4"/>
    <property type="match status" value="1"/>
</dbReference>
<reference evidence="2" key="2">
    <citation type="submission" date="2019-07" db="EMBL/GenBank/DDBJ databases">
        <authorList>
            <person name="Buck C."/>
            <person name="Tisza M."/>
        </authorList>
    </citation>
    <scope>NUCLEOTIDE SEQUENCE</scope>
    <source>
        <strain evidence="2">0104</strain>
    </source>
</reference>
<organism evidence="2 3">
    <name type="scientific">Bos-associated insect adintovirus</name>
    <dbReference type="NCBI Taxonomy" id="2597806"/>
    <lineage>
        <taxon>Viruses</taxon>
        <taxon>Varidnaviria</taxon>
        <taxon>Bamfordvirae</taxon>
        <taxon>Preplasmiviricota</taxon>
        <taxon>Polisuviricotina</taxon>
        <taxon>Polintoviricetes</taxon>
        <taxon>Orthopolintovirales</taxon>
        <taxon>Adintoviridae</taxon>
    </lineage>
</organism>
<accession>A0A5H3CIS3</accession>
<protein>
    <submittedName>
        <fullName evidence="2">PLA2X</fullName>
    </submittedName>
</protein>
<dbReference type="GO" id="GO:0050482">
    <property type="term" value="P:arachidonate secretion"/>
    <property type="evidence" value="ECO:0007669"/>
    <property type="project" value="InterPro"/>
</dbReference>
<proteinExistence type="predicted"/>
<sequence length="293" mass="31940">MLLTLFYRPAAIYRVEKRFTSQMCTNHRGNGILNDVINKLPFECHITPYYQYCGAGTKLHDRLRRGDQGINPLDAACKTHDIAYSIHRDIAKRHEADAVLEQEAWRRVQANDSSMGEKTAAWLVTNAMKVKRKLGMGLKKTTKAKIGRGLKKVGKKTFGSIVKETTKQLKRLGPLSVEDSAKIALACARNIVKAAGGKRTISTPRVIPIPKSGGFLPLLPAIFGGLTALGALAGGASQIARAVKDSKAANEQMIEAKRHNKAMECIALGQKGKGLYLGPHKTGLGLYIQPSKN</sequence>
<dbReference type="GO" id="GO:0006644">
    <property type="term" value="P:phospholipid metabolic process"/>
    <property type="evidence" value="ECO:0007669"/>
    <property type="project" value="InterPro"/>
</dbReference>
<reference evidence="2" key="1">
    <citation type="journal article" date="2019" name="J. ISSAAS">
        <title>Identification of 'Missing Link' Families of Small DNA Tumor Viruses.</title>
        <authorList>
            <person name="Welch N.L."/>
            <person name="Tisza M.J."/>
            <person name="Belford A."/>
            <person name="Pastrana D.V."/>
            <person name="Pang Y.-Y.S."/>
            <person name="Schiller J.T."/>
            <person name="An P."/>
            <person name="Cantalupo P.G."/>
            <person name="Pipas J.M."/>
            <person name="Koda S."/>
            <person name="Subramaniam K."/>
            <person name="Waltzek T.B."/>
            <person name="Bian C."/>
            <person name="Shi Q."/>
            <person name="Ruan Z."/>
            <person name="Ng T.F.-F."/>
            <person name="Starrett G.J."/>
            <person name="Buck C.B."/>
        </authorList>
    </citation>
    <scope>NUCLEOTIDE SEQUENCE</scope>
    <source>
        <strain evidence="2">0104</strain>
    </source>
</reference>
<evidence type="ECO:0000259" key="1">
    <source>
        <dbReference type="Pfam" id="PF08398"/>
    </source>
</evidence>
<dbReference type="GO" id="GO:0005198">
    <property type="term" value="F:structural molecule activity"/>
    <property type="evidence" value="ECO:0007669"/>
    <property type="project" value="InterPro"/>
</dbReference>
<feature type="domain" description="Phospholipase A2-like" evidence="1">
    <location>
        <begin position="47"/>
        <end position="102"/>
    </location>
</feature>
<name>A0A5H3CIS3_9VIRU</name>
<evidence type="ECO:0000313" key="3">
    <source>
        <dbReference type="Proteomes" id="UP001227660"/>
    </source>
</evidence>
<dbReference type="EMBL" id="BK010889">
    <property type="protein sequence ID" value="DAC80283.1"/>
    <property type="molecule type" value="Genomic_DNA"/>
</dbReference>